<dbReference type="AlphaFoldDB" id="A0A1I8AW11"/>
<organism evidence="2 3">
    <name type="scientific">Steinernema glaseri</name>
    <dbReference type="NCBI Taxonomy" id="37863"/>
    <lineage>
        <taxon>Eukaryota</taxon>
        <taxon>Metazoa</taxon>
        <taxon>Ecdysozoa</taxon>
        <taxon>Nematoda</taxon>
        <taxon>Chromadorea</taxon>
        <taxon>Rhabditida</taxon>
        <taxon>Tylenchina</taxon>
        <taxon>Panagrolaimomorpha</taxon>
        <taxon>Strongyloidoidea</taxon>
        <taxon>Steinernematidae</taxon>
        <taxon>Steinernema</taxon>
    </lineage>
</organism>
<accession>A0A1I8AW11</accession>
<evidence type="ECO:0000313" key="3">
    <source>
        <dbReference type="WBParaSite" id="L893_g9784.t1"/>
    </source>
</evidence>
<sequence>MLRRLVFFVLLALALVLAGPIEFRSDSPLDETTAAIRGSISGSPVIAVVHGDSSPQKVIRKLHVAWIHFEAIPIDGELDRGSENRMKYILDVFTLFYRLSTI</sequence>
<evidence type="ECO:0000313" key="2">
    <source>
        <dbReference type="Proteomes" id="UP000095287"/>
    </source>
</evidence>
<dbReference type="WBParaSite" id="L893_g9784.t1">
    <property type="protein sequence ID" value="L893_g9784.t1"/>
    <property type="gene ID" value="L893_g9784"/>
</dbReference>
<name>A0A1I8AW11_9BILA</name>
<evidence type="ECO:0000256" key="1">
    <source>
        <dbReference type="SAM" id="SignalP"/>
    </source>
</evidence>
<feature type="chain" id="PRO_5009315170" evidence="1">
    <location>
        <begin position="19"/>
        <end position="102"/>
    </location>
</feature>
<reference evidence="3" key="1">
    <citation type="submission" date="2016-11" db="UniProtKB">
        <authorList>
            <consortium name="WormBaseParasite"/>
        </authorList>
    </citation>
    <scope>IDENTIFICATION</scope>
</reference>
<keyword evidence="2" id="KW-1185">Reference proteome</keyword>
<proteinExistence type="predicted"/>
<keyword evidence="1" id="KW-0732">Signal</keyword>
<dbReference type="Proteomes" id="UP000095287">
    <property type="component" value="Unplaced"/>
</dbReference>
<protein>
    <submittedName>
        <fullName evidence="3">ABC transporter substrate-binding protein</fullName>
    </submittedName>
</protein>
<feature type="signal peptide" evidence="1">
    <location>
        <begin position="1"/>
        <end position="18"/>
    </location>
</feature>